<keyword evidence="1" id="KW-0472">Membrane</keyword>
<protein>
    <recommendedName>
        <fullName evidence="4">Unassigned protein</fullName>
    </recommendedName>
</protein>
<feature type="transmembrane region" description="Helical" evidence="1">
    <location>
        <begin position="37"/>
        <end position="54"/>
    </location>
</feature>
<proteinExistence type="predicted"/>
<dbReference type="Proteomes" id="UP001195937">
    <property type="component" value="Unassembled WGS sequence"/>
</dbReference>
<dbReference type="RefSeq" id="WP_172802517.1">
    <property type="nucleotide sequence ID" value="NZ_AP031422.1"/>
</dbReference>
<evidence type="ECO:0000313" key="2">
    <source>
        <dbReference type="EMBL" id="MBV3438264.1"/>
    </source>
</evidence>
<name>A0AAW4NNH5_BIFLN</name>
<evidence type="ECO:0000313" key="3">
    <source>
        <dbReference type="Proteomes" id="UP001195937"/>
    </source>
</evidence>
<organism evidence="2 3">
    <name type="scientific">Bifidobacterium longum</name>
    <dbReference type="NCBI Taxonomy" id="216816"/>
    <lineage>
        <taxon>Bacteria</taxon>
        <taxon>Bacillati</taxon>
        <taxon>Actinomycetota</taxon>
        <taxon>Actinomycetes</taxon>
        <taxon>Bifidobacteriales</taxon>
        <taxon>Bifidobacteriaceae</taxon>
        <taxon>Bifidobacterium</taxon>
    </lineage>
</organism>
<feature type="transmembrane region" description="Helical" evidence="1">
    <location>
        <begin position="6"/>
        <end position="25"/>
    </location>
</feature>
<evidence type="ECO:0000256" key="1">
    <source>
        <dbReference type="SAM" id="Phobius"/>
    </source>
</evidence>
<dbReference type="AlphaFoldDB" id="A0AAW4NNH5"/>
<keyword evidence="1" id="KW-0812">Transmembrane</keyword>
<comment type="caution">
    <text evidence="2">The sequence shown here is derived from an EMBL/GenBank/DDBJ whole genome shotgun (WGS) entry which is preliminary data.</text>
</comment>
<evidence type="ECO:0008006" key="4">
    <source>
        <dbReference type="Google" id="ProtNLM"/>
    </source>
</evidence>
<keyword evidence="1" id="KW-1133">Transmembrane helix</keyword>
<gene>
    <name evidence="2" type="ORF">KSW34_04435</name>
</gene>
<sequence>MNFDALVWQQWVILGYALLEHFILIGTLRETKAKPGALVYQLLRLVILCALVLTI</sequence>
<accession>A0AAW4NNH5</accession>
<reference evidence="2" key="1">
    <citation type="submission" date="2021-06" db="EMBL/GenBank/DDBJ databases">
        <title>Collection of gut derived symbiotic bacterial strains cultured from healthy donors.</title>
        <authorList>
            <person name="Lin H."/>
            <person name="Littmann E."/>
            <person name="Pamer E.G."/>
        </authorList>
    </citation>
    <scope>NUCLEOTIDE SEQUENCE</scope>
    <source>
        <strain evidence="2">MSK.19.9</strain>
    </source>
</reference>
<dbReference type="EMBL" id="JAHOFX010000004">
    <property type="protein sequence ID" value="MBV3438264.1"/>
    <property type="molecule type" value="Genomic_DNA"/>
</dbReference>